<dbReference type="InterPro" id="IPR002401">
    <property type="entry name" value="Cyt_P450_E_grp-I"/>
</dbReference>
<evidence type="ECO:0000313" key="15">
    <source>
        <dbReference type="EMBL" id="CAD7645904.1"/>
    </source>
</evidence>
<evidence type="ECO:0000256" key="7">
    <source>
        <dbReference type="ARBA" id="ARBA00022824"/>
    </source>
</evidence>
<evidence type="ECO:0000313" key="16">
    <source>
        <dbReference type="Proteomes" id="UP000759131"/>
    </source>
</evidence>
<evidence type="ECO:0000256" key="2">
    <source>
        <dbReference type="ARBA" id="ARBA00004174"/>
    </source>
</evidence>
<sequence>VGISLGHPIFERSLLTARGDVWKQIRTIVSPTFSSGKMRKMQILIKDCVERVDNKLETLANSENNEIDIKKVFVNYTMDVIALCAFATKLQSHSGAEEHPFIHNASQFFRPTVRFGLFFILNQLMPSIVKKYDISFLPKHYINYFKTTLETIITERQSQKGPKNVDFLQLLIDAQNRTDTKDIDEDIRLEVQRISESMKKKGFQLQDMDILATALLFVLAGYETTASTLSYLFHELALNPESQHKLFEEITKFGPNVEYETIEKMPYLDACISETLRLYSPLVMSQRIASEDYDLGDTGLVVHKGMAVHIPLYAIHHDPQYYPSPDRFIPDRFMPENKDRLIPYTYLPFGTGPRNCVGM</sequence>
<dbReference type="InterPro" id="IPR036396">
    <property type="entry name" value="Cyt_P450_sf"/>
</dbReference>
<comment type="subcellular location">
    <subcellularLocation>
        <location evidence="3">Endoplasmic reticulum membrane</location>
        <topology evidence="3">Peripheral membrane protein</topology>
    </subcellularLocation>
    <subcellularLocation>
        <location evidence="2">Microsome membrane</location>
        <topology evidence="2">Peripheral membrane protein</topology>
    </subcellularLocation>
</comment>
<feature type="non-terminal residue" evidence="15">
    <location>
        <position position="1"/>
    </location>
</feature>
<dbReference type="InterPro" id="IPR017972">
    <property type="entry name" value="Cyt_P450_CS"/>
</dbReference>
<dbReference type="PRINTS" id="PR00463">
    <property type="entry name" value="EP450I"/>
</dbReference>
<keyword evidence="8" id="KW-0492">Microsome</keyword>
<dbReference type="PRINTS" id="PR00385">
    <property type="entry name" value="P450"/>
</dbReference>
<evidence type="ECO:0000256" key="12">
    <source>
        <dbReference type="ARBA" id="ARBA00023136"/>
    </source>
</evidence>
<keyword evidence="7" id="KW-0256">Endoplasmic reticulum</keyword>
<accession>A0A7R9LQG0</accession>
<keyword evidence="6 13" id="KW-0479">Metal-binding</keyword>
<evidence type="ECO:0000256" key="8">
    <source>
        <dbReference type="ARBA" id="ARBA00022848"/>
    </source>
</evidence>
<dbReference type="EMBL" id="CAJPIZ010035429">
    <property type="protein sequence ID" value="CAG2120777.1"/>
    <property type="molecule type" value="Genomic_DNA"/>
</dbReference>
<dbReference type="OrthoDB" id="6428965at2759"/>
<keyword evidence="11 14" id="KW-0503">Monooxygenase</keyword>
<dbReference type="AlphaFoldDB" id="A0A7R9LQG0"/>
<dbReference type="GO" id="GO:0005789">
    <property type="term" value="C:endoplasmic reticulum membrane"/>
    <property type="evidence" value="ECO:0007669"/>
    <property type="project" value="UniProtKB-SubCell"/>
</dbReference>
<protein>
    <recommendedName>
        <fullName evidence="17">Cytochrome P450</fullName>
    </recommendedName>
</protein>
<keyword evidence="10 13" id="KW-0408">Iron</keyword>
<evidence type="ECO:0008006" key="17">
    <source>
        <dbReference type="Google" id="ProtNLM"/>
    </source>
</evidence>
<evidence type="ECO:0000256" key="6">
    <source>
        <dbReference type="ARBA" id="ARBA00022723"/>
    </source>
</evidence>
<feature type="non-terminal residue" evidence="15">
    <location>
        <position position="359"/>
    </location>
</feature>
<dbReference type="GO" id="GO:0016705">
    <property type="term" value="F:oxidoreductase activity, acting on paired donors, with incorporation or reduction of molecular oxygen"/>
    <property type="evidence" value="ECO:0007669"/>
    <property type="project" value="InterPro"/>
</dbReference>
<dbReference type="PROSITE" id="PS00086">
    <property type="entry name" value="CYTOCHROME_P450"/>
    <property type="match status" value="1"/>
</dbReference>
<evidence type="ECO:0000256" key="1">
    <source>
        <dbReference type="ARBA" id="ARBA00001971"/>
    </source>
</evidence>
<evidence type="ECO:0000256" key="11">
    <source>
        <dbReference type="ARBA" id="ARBA00023033"/>
    </source>
</evidence>
<evidence type="ECO:0000256" key="13">
    <source>
        <dbReference type="PIRSR" id="PIRSR602401-1"/>
    </source>
</evidence>
<dbReference type="FunFam" id="1.10.630.10:FF:000182">
    <property type="entry name" value="Cytochrome P450 3A4"/>
    <property type="match status" value="1"/>
</dbReference>
<keyword evidence="16" id="KW-1185">Reference proteome</keyword>
<evidence type="ECO:0000256" key="3">
    <source>
        <dbReference type="ARBA" id="ARBA00004406"/>
    </source>
</evidence>
<dbReference type="PANTHER" id="PTHR24292">
    <property type="entry name" value="CYTOCHROME P450"/>
    <property type="match status" value="1"/>
</dbReference>
<evidence type="ECO:0000256" key="14">
    <source>
        <dbReference type="RuleBase" id="RU000461"/>
    </source>
</evidence>
<keyword evidence="5 13" id="KW-0349">Heme</keyword>
<dbReference type="Pfam" id="PF00067">
    <property type="entry name" value="p450"/>
    <property type="match status" value="1"/>
</dbReference>
<dbReference type="InterPro" id="IPR001128">
    <property type="entry name" value="Cyt_P450"/>
</dbReference>
<comment type="cofactor">
    <cofactor evidence="1 13">
        <name>heme</name>
        <dbReference type="ChEBI" id="CHEBI:30413"/>
    </cofactor>
</comment>
<dbReference type="GO" id="GO:0020037">
    <property type="term" value="F:heme binding"/>
    <property type="evidence" value="ECO:0007669"/>
    <property type="project" value="InterPro"/>
</dbReference>
<dbReference type="CDD" id="cd11056">
    <property type="entry name" value="CYP6-like"/>
    <property type="match status" value="1"/>
</dbReference>
<dbReference type="Gene3D" id="1.10.630.10">
    <property type="entry name" value="Cytochrome P450"/>
    <property type="match status" value="1"/>
</dbReference>
<dbReference type="GO" id="GO:0004497">
    <property type="term" value="F:monooxygenase activity"/>
    <property type="evidence" value="ECO:0007669"/>
    <property type="project" value="UniProtKB-KW"/>
</dbReference>
<keyword evidence="9 14" id="KW-0560">Oxidoreductase</keyword>
<evidence type="ECO:0000256" key="4">
    <source>
        <dbReference type="ARBA" id="ARBA00010617"/>
    </source>
</evidence>
<dbReference type="GO" id="GO:0005506">
    <property type="term" value="F:iron ion binding"/>
    <property type="evidence" value="ECO:0007669"/>
    <property type="project" value="InterPro"/>
</dbReference>
<gene>
    <name evidence="15" type="ORF">OSB1V03_LOCUS20723</name>
</gene>
<name>A0A7R9LQG0_9ACAR</name>
<evidence type="ECO:0000256" key="5">
    <source>
        <dbReference type="ARBA" id="ARBA00022617"/>
    </source>
</evidence>
<dbReference type="SUPFAM" id="SSF48264">
    <property type="entry name" value="Cytochrome P450"/>
    <property type="match status" value="1"/>
</dbReference>
<comment type="similarity">
    <text evidence="4 14">Belongs to the cytochrome P450 family.</text>
</comment>
<feature type="binding site" description="axial binding residue" evidence="13">
    <location>
        <position position="356"/>
    </location>
    <ligand>
        <name>heme</name>
        <dbReference type="ChEBI" id="CHEBI:30413"/>
    </ligand>
    <ligandPart>
        <name>Fe</name>
        <dbReference type="ChEBI" id="CHEBI:18248"/>
    </ligandPart>
</feature>
<dbReference type="Proteomes" id="UP000759131">
    <property type="component" value="Unassembled WGS sequence"/>
</dbReference>
<keyword evidence="12" id="KW-0472">Membrane</keyword>
<reference evidence="15" key="1">
    <citation type="submission" date="2020-11" db="EMBL/GenBank/DDBJ databases">
        <authorList>
            <person name="Tran Van P."/>
        </authorList>
    </citation>
    <scope>NUCLEOTIDE SEQUENCE</scope>
</reference>
<evidence type="ECO:0000256" key="10">
    <source>
        <dbReference type="ARBA" id="ARBA00023004"/>
    </source>
</evidence>
<dbReference type="EMBL" id="OC890004">
    <property type="protein sequence ID" value="CAD7645904.1"/>
    <property type="molecule type" value="Genomic_DNA"/>
</dbReference>
<organism evidence="15">
    <name type="scientific">Medioppia subpectinata</name>
    <dbReference type="NCBI Taxonomy" id="1979941"/>
    <lineage>
        <taxon>Eukaryota</taxon>
        <taxon>Metazoa</taxon>
        <taxon>Ecdysozoa</taxon>
        <taxon>Arthropoda</taxon>
        <taxon>Chelicerata</taxon>
        <taxon>Arachnida</taxon>
        <taxon>Acari</taxon>
        <taxon>Acariformes</taxon>
        <taxon>Sarcoptiformes</taxon>
        <taxon>Oribatida</taxon>
        <taxon>Brachypylina</taxon>
        <taxon>Oppioidea</taxon>
        <taxon>Oppiidae</taxon>
        <taxon>Medioppia</taxon>
    </lineage>
</organism>
<dbReference type="InterPro" id="IPR050476">
    <property type="entry name" value="Insect_CytP450_Detox"/>
</dbReference>
<dbReference type="PANTHER" id="PTHR24292:SF54">
    <property type="entry name" value="CYP9F3-RELATED"/>
    <property type="match status" value="1"/>
</dbReference>
<proteinExistence type="inferred from homology"/>
<evidence type="ECO:0000256" key="9">
    <source>
        <dbReference type="ARBA" id="ARBA00023002"/>
    </source>
</evidence>